<feature type="signal peptide" evidence="1">
    <location>
        <begin position="1"/>
        <end position="24"/>
    </location>
</feature>
<dbReference type="EMBL" id="PQFF01000087">
    <property type="protein sequence ID" value="RHZ83581.1"/>
    <property type="molecule type" value="Genomic_DNA"/>
</dbReference>
<organism evidence="2 3">
    <name type="scientific">Diversispora epigaea</name>
    <dbReference type="NCBI Taxonomy" id="1348612"/>
    <lineage>
        <taxon>Eukaryota</taxon>
        <taxon>Fungi</taxon>
        <taxon>Fungi incertae sedis</taxon>
        <taxon>Mucoromycota</taxon>
        <taxon>Glomeromycotina</taxon>
        <taxon>Glomeromycetes</taxon>
        <taxon>Diversisporales</taxon>
        <taxon>Diversisporaceae</taxon>
        <taxon>Diversispora</taxon>
    </lineage>
</organism>
<keyword evidence="3" id="KW-1185">Reference proteome</keyword>
<evidence type="ECO:0000313" key="2">
    <source>
        <dbReference type="EMBL" id="RHZ83581.1"/>
    </source>
</evidence>
<dbReference type="AlphaFoldDB" id="A0A397J668"/>
<reference evidence="2 3" key="1">
    <citation type="submission" date="2018-08" db="EMBL/GenBank/DDBJ databases">
        <title>Genome and evolution of the arbuscular mycorrhizal fungus Diversispora epigaea (formerly Glomus versiforme) and its bacterial endosymbionts.</title>
        <authorList>
            <person name="Sun X."/>
            <person name="Fei Z."/>
            <person name="Harrison M."/>
        </authorList>
    </citation>
    <scope>NUCLEOTIDE SEQUENCE [LARGE SCALE GENOMIC DNA]</scope>
    <source>
        <strain evidence="2 3">IT104</strain>
    </source>
</reference>
<gene>
    <name evidence="2" type="ORF">Glove_91g10</name>
</gene>
<evidence type="ECO:0000256" key="1">
    <source>
        <dbReference type="SAM" id="SignalP"/>
    </source>
</evidence>
<evidence type="ECO:0000313" key="3">
    <source>
        <dbReference type="Proteomes" id="UP000266861"/>
    </source>
</evidence>
<protein>
    <submittedName>
        <fullName evidence="2">Uncharacterized protein</fullName>
    </submittedName>
</protein>
<proteinExistence type="predicted"/>
<dbReference type="Proteomes" id="UP000266861">
    <property type="component" value="Unassembled WGS sequence"/>
</dbReference>
<keyword evidence="1" id="KW-0732">Signal</keyword>
<comment type="caution">
    <text evidence="2">The sequence shown here is derived from an EMBL/GenBank/DDBJ whole genome shotgun (WGS) entry which is preliminary data.</text>
</comment>
<feature type="chain" id="PRO_5017175454" evidence="1">
    <location>
        <begin position="25"/>
        <end position="96"/>
    </location>
</feature>
<sequence length="96" mass="11223">MKSKLVIFLCALFTVVLFAELSEAKDIKRDAEAEPDPNFYYYYKRGMRWNPLRNSTSSLLNVLHYTPQDEIDKGIICLFVNKSDPKELFEALQEIE</sequence>
<accession>A0A397J668</accession>
<name>A0A397J668_9GLOM</name>
<dbReference type="OrthoDB" id="642895at2759"/>